<evidence type="ECO:0000313" key="2">
    <source>
        <dbReference type="RefSeq" id="XP_030987096.1"/>
    </source>
</evidence>
<reference evidence="2" key="3">
    <citation type="submission" date="2025-08" db="UniProtKB">
        <authorList>
            <consortium name="RefSeq"/>
        </authorList>
    </citation>
    <scope>IDENTIFICATION</scope>
    <source>
        <strain evidence="2">NI907</strain>
    </source>
</reference>
<sequence>MVSTDHTLQLLINYGDKSLSLCNQTLPQVAIEYGNGSNIGLAIHKSARLLEAFLGKKFANLKAPAPGTFAPVFVSCSEAPVLVDPITKSMRCYKECVAALDLACEFVTQTGLIRVRGAQGNLGLMTIDGCQGHEGDIVFLVMGGTNEFSGLCFTSDTVGIMKS</sequence>
<dbReference type="AlphaFoldDB" id="A0A6P8BJ39"/>
<gene>
    <name evidence="2" type="ORF">PgNI_00146</name>
</gene>
<evidence type="ECO:0000313" key="1">
    <source>
        <dbReference type="Proteomes" id="UP000515153"/>
    </source>
</evidence>
<keyword evidence="1" id="KW-1185">Reference proteome</keyword>
<accession>A0A6P8BJ39</accession>
<dbReference type="GeneID" id="41955143"/>
<proteinExistence type="predicted"/>
<dbReference type="RefSeq" id="XP_030987096.1">
    <property type="nucleotide sequence ID" value="XM_031120229.1"/>
</dbReference>
<dbReference type="Proteomes" id="UP000515153">
    <property type="component" value="Unplaced"/>
</dbReference>
<evidence type="ECO:0008006" key="3">
    <source>
        <dbReference type="Google" id="ProtNLM"/>
    </source>
</evidence>
<reference evidence="2" key="2">
    <citation type="submission" date="2019-10" db="EMBL/GenBank/DDBJ databases">
        <authorList>
            <consortium name="NCBI Genome Project"/>
        </authorList>
    </citation>
    <scope>NUCLEOTIDE SEQUENCE</scope>
    <source>
        <strain evidence="2">NI907</strain>
    </source>
</reference>
<protein>
    <recommendedName>
        <fullName evidence="3">DNA2/NAM7 helicase-like C-terminal domain-containing protein</fullName>
    </recommendedName>
</protein>
<dbReference type="KEGG" id="pgri:PgNI_00146"/>
<organism evidence="1 2">
    <name type="scientific">Pyricularia grisea</name>
    <name type="common">Crabgrass-specific blast fungus</name>
    <name type="synonym">Magnaporthe grisea</name>
    <dbReference type="NCBI Taxonomy" id="148305"/>
    <lineage>
        <taxon>Eukaryota</taxon>
        <taxon>Fungi</taxon>
        <taxon>Dikarya</taxon>
        <taxon>Ascomycota</taxon>
        <taxon>Pezizomycotina</taxon>
        <taxon>Sordariomycetes</taxon>
        <taxon>Sordariomycetidae</taxon>
        <taxon>Magnaporthales</taxon>
        <taxon>Pyriculariaceae</taxon>
        <taxon>Pyricularia</taxon>
    </lineage>
</organism>
<reference evidence="2" key="1">
    <citation type="journal article" date="2019" name="Mol. Biol. Evol.">
        <title>Blast fungal genomes show frequent chromosomal changes, gene gains and losses, and effector gene turnover.</title>
        <authorList>
            <person name="Gomez Luciano L.B."/>
            <person name="Jason Tsai I."/>
            <person name="Chuma I."/>
            <person name="Tosa Y."/>
            <person name="Chen Y.H."/>
            <person name="Li J.Y."/>
            <person name="Li M.Y."/>
            <person name="Jade Lu M.Y."/>
            <person name="Nakayashiki H."/>
            <person name="Li W.H."/>
        </authorList>
    </citation>
    <scope>NUCLEOTIDE SEQUENCE</scope>
    <source>
        <strain evidence="2">NI907</strain>
    </source>
</reference>
<name>A0A6P8BJ39_PYRGI</name>